<organism evidence="2 3">
    <name type="scientific">Microbacterium sediminis</name>
    <dbReference type="NCBI Taxonomy" id="904291"/>
    <lineage>
        <taxon>Bacteria</taxon>
        <taxon>Bacillati</taxon>
        <taxon>Actinomycetota</taxon>
        <taxon>Actinomycetes</taxon>
        <taxon>Micrococcales</taxon>
        <taxon>Microbacteriaceae</taxon>
        <taxon>Microbacterium</taxon>
    </lineage>
</organism>
<dbReference type="RefSeq" id="WP_067027422.1">
    <property type="nucleotide sequence ID" value="NZ_CP038256.1"/>
</dbReference>
<keyword evidence="3" id="KW-1185">Reference proteome</keyword>
<evidence type="ECO:0000313" key="3">
    <source>
        <dbReference type="Proteomes" id="UP000093355"/>
    </source>
</evidence>
<dbReference type="InterPro" id="IPR007372">
    <property type="entry name" value="Lipid/polyisoprenoid-bd_YceI"/>
</dbReference>
<protein>
    <submittedName>
        <fullName evidence="2">Polyisoprenoid-binding protein</fullName>
    </submittedName>
</protein>
<evidence type="ECO:0000313" key="2">
    <source>
        <dbReference type="EMBL" id="OCG72785.1"/>
    </source>
</evidence>
<dbReference type="OrthoDB" id="117810at2"/>
<dbReference type="Gene3D" id="2.40.128.110">
    <property type="entry name" value="Lipid/polyisoprenoid-binding, YceI-like"/>
    <property type="match status" value="1"/>
</dbReference>
<dbReference type="InterPro" id="IPR036761">
    <property type="entry name" value="TTHA0802/YceI-like_sf"/>
</dbReference>
<dbReference type="PANTHER" id="PTHR34406">
    <property type="entry name" value="PROTEIN YCEI"/>
    <property type="match status" value="1"/>
</dbReference>
<reference evidence="2 3" key="1">
    <citation type="submission" date="2016-05" db="EMBL/GenBank/DDBJ databases">
        <authorList>
            <person name="Lavstsen T."/>
            <person name="Jespersen J.S."/>
        </authorList>
    </citation>
    <scope>NUCLEOTIDE SEQUENCE [LARGE SCALE GENOMIC DNA]</scope>
    <source>
        <strain evidence="2 3">YLB-01</strain>
    </source>
</reference>
<gene>
    <name evidence="2" type="ORF">A7J15_09720</name>
</gene>
<evidence type="ECO:0000256" key="1">
    <source>
        <dbReference type="ARBA" id="ARBA00008812"/>
    </source>
</evidence>
<proteinExistence type="inferred from homology"/>
<dbReference type="SUPFAM" id="SSF101874">
    <property type="entry name" value="YceI-like"/>
    <property type="match status" value="1"/>
</dbReference>
<dbReference type="PANTHER" id="PTHR34406:SF1">
    <property type="entry name" value="PROTEIN YCEI"/>
    <property type="match status" value="1"/>
</dbReference>
<dbReference type="Proteomes" id="UP000093355">
    <property type="component" value="Unassembled WGS sequence"/>
</dbReference>
<sequence>MTSPSRPRRRRVIALLVALALLVVVGAVALIWGPAFYRDVIVGEQPAAPSVPSDGATPSAGAAVSDLTGTWAVADGSFAGYRVDEVLAGEDVTVVGRTEEVSGTAVIDGLALQQAEFTVDVASIATDAAERDAYFRDQALSTDEYPEASFRLTQPVAVTGPVAGGTAAFDAAGELTLRGVTQAVTVPIEAVSDGERIHVAGSIPITFADYGVTAPNLGFVSVEPEGFVEFQLVFERS</sequence>
<dbReference type="Pfam" id="PF04264">
    <property type="entry name" value="YceI"/>
    <property type="match status" value="1"/>
</dbReference>
<name>A0A1B9N855_9MICO</name>
<dbReference type="SMART" id="SM00867">
    <property type="entry name" value="YceI"/>
    <property type="match status" value="1"/>
</dbReference>
<accession>A0A1B9N855</accession>
<dbReference type="EMBL" id="LXMD01000028">
    <property type="protein sequence ID" value="OCG72785.1"/>
    <property type="molecule type" value="Genomic_DNA"/>
</dbReference>
<dbReference type="AlphaFoldDB" id="A0A1B9N855"/>
<comment type="caution">
    <text evidence="2">The sequence shown here is derived from an EMBL/GenBank/DDBJ whole genome shotgun (WGS) entry which is preliminary data.</text>
</comment>
<comment type="similarity">
    <text evidence="1">Belongs to the UPF0312 family.</text>
</comment>